<evidence type="ECO:0000256" key="1">
    <source>
        <dbReference type="ARBA" id="ARBA00022737"/>
    </source>
</evidence>
<gene>
    <name evidence="4" type="ORF">TH19_08295</name>
</gene>
<name>A0A367W972_9PROT</name>
<reference evidence="4 5" key="1">
    <citation type="submission" date="2014-07" db="EMBL/GenBank/DDBJ databases">
        <title>Draft genome sequence of Thalassospira profundimaris 35.</title>
        <authorList>
            <person name="Lai Q."/>
            <person name="Shao Z."/>
        </authorList>
    </citation>
    <scope>NUCLEOTIDE SEQUENCE [LARGE SCALE GENOMIC DNA]</scope>
    <source>
        <strain evidence="4 5">35</strain>
    </source>
</reference>
<dbReference type="RefSeq" id="WP_114101794.1">
    <property type="nucleotide sequence ID" value="NZ_JPWF01000004.1"/>
</dbReference>
<evidence type="ECO:0000313" key="4">
    <source>
        <dbReference type="EMBL" id="RCK37995.1"/>
    </source>
</evidence>
<dbReference type="InterPro" id="IPR051012">
    <property type="entry name" value="CellSynth/LPSAsmb/PSIAsmb"/>
</dbReference>
<dbReference type="Proteomes" id="UP000253226">
    <property type="component" value="Unassembled WGS sequence"/>
</dbReference>
<dbReference type="InterPro" id="IPR019734">
    <property type="entry name" value="TPR_rpt"/>
</dbReference>
<dbReference type="OrthoDB" id="7335337at2"/>
<dbReference type="Pfam" id="PF13432">
    <property type="entry name" value="TPR_16"/>
    <property type="match status" value="2"/>
</dbReference>
<accession>A0A367W972</accession>
<keyword evidence="1" id="KW-0677">Repeat</keyword>
<dbReference type="SMART" id="SM00028">
    <property type="entry name" value="TPR"/>
    <property type="match status" value="6"/>
</dbReference>
<dbReference type="PROSITE" id="PS50005">
    <property type="entry name" value="TPR"/>
    <property type="match status" value="1"/>
</dbReference>
<protein>
    <submittedName>
        <fullName evidence="4">Uncharacterized protein</fullName>
    </submittedName>
</protein>
<proteinExistence type="predicted"/>
<dbReference type="EMBL" id="JPWF01000004">
    <property type="protein sequence ID" value="RCK37995.1"/>
    <property type="molecule type" value="Genomic_DNA"/>
</dbReference>
<dbReference type="SUPFAM" id="SSF48452">
    <property type="entry name" value="TPR-like"/>
    <property type="match status" value="2"/>
</dbReference>
<evidence type="ECO:0000256" key="2">
    <source>
        <dbReference type="ARBA" id="ARBA00022803"/>
    </source>
</evidence>
<dbReference type="AlphaFoldDB" id="A0A367W972"/>
<evidence type="ECO:0000256" key="3">
    <source>
        <dbReference type="PROSITE-ProRule" id="PRU00339"/>
    </source>
</evidence>
<dbReference type="PANTHER" id="PTHR45586">
    <property type="entry name" value="TPR REPEAT-CONTAINING PROTEIN PA4667"/>
    <property type="match status" value="1"/>
</dbReference>
<comment type="caution">
    <text evidence="4">The sequence shown here is derived from an EMBL/GenBank/DDBJ whole genome shotgun (WGS) entry which is preliminary data.</text>
</comment>
<dbReference type="PANTHER" id="PTHR45586:SF1">
    <property type="entry name" value="LIPOPOLYSACCHARIDE ASSEMBLY PROTEIN B"/>
    <property type="match status" value="1"/>
</dbReference>
<organism evidence="4 5">
    <name type="scientific">Thalassospira profundimaris</name>
    <dbReference type="NCBI Taxonomy" id="502049"/>
    <lineage>
        <taxon>Bacteria</taxon>
        <taxon>Pseudomonadati</taxon>
        <taxon>Pseudomonadota</taxon>
        <taxon>Alphaproteobacteria</taxon>
        <taxon>Rhodospirillales</taxon>
        <taxon>Thalassospiraceae</taxon>
        <taxon>Thalassospira</taxon>
    </lineage>
</organism>
<feature type="repeat" description="TPR" evidence="3">
    <location>
        <begin position="3"/>
        <end position="36"/>
    </location>
</feature>
<sequence length="283" mass="30840">MNAMSFADMGLAALKRRQFDAAINMLRQALGEDMDNLEARFGLARALHEKGSITEALGEYRTVLQSDGDNAECLYHIARALLENGDARNALNHVDIVLRSKPTNPDLLTLRAQALLELDRSESALSALQTAAHHSPGSETIHRLMAACYRANDDAEGERRAVEQLLRINPSSLTASNDMGVINLREGHLIAAFEAFEQILSQAPEHPEATLNRAIVLTVMGGMDHDAIWGRVMTVCDDLDGLEDIRALADELAKLPDDKRKDSDIANALVALAALAPNDLTDN</sequence>
<evidence type="ECO:0000313" key="5">
    <source>
        <dbReference type="Proteomes" id="UP000253226"/>
    </source>
</evidence>
<keyword evidence="2 3" id="KW-0802">TPR repeat</keyword>
<dbReference type="InterPro" id="IPR011990">
    <property type="entry name" value="TPR-like_helical_dom_sf"/>
</dbReference>
<dbReference type="Gene3D" id="1.25.40.10">
    <property type="entry name" value="Tetratricopeptide repeat domain"/>
    <property type="match status" value="1"/>
</dbReference>